<dbReference type="AlphaFoldDB" id="A0AAV5LZR7"/>
<evidence type="ECO:0000313" key="2">
    <source>
        <dbReference type="Proteomes" id="UP001054252"/>
    </source>
</evidence>
<dbReference type="Proteomes" id="UP001054252">
    <property type="component" value="Unassembled WGS sequence"/>
</dbReference>
<keyword evidence="2" id="KW-1185">Reference proteome</keyword>
<organism evidence="1 2">
    <name type="scientific">Rubroshorea leprosula</name>
    <dbReference type="NCBI Taxonomy" id="152421"/>
    <lineage>
        <taxon>Eukaryota</taxon>
        <taxon>Viridiplantae</taxon>
        <taxon>Streptophyta</taxon>
        <taxon>Embryophyta</taxon>
        <taxon>Tracheophyta</taxon>
        <taxon>Spermatophyta</taxon>
        <taxon>Magnoliopsida</taxon>
        <taxon>eudicotyledons</taxon>
        <taxon>Gunneridae</taxon>
        <taxon>Pentapetalae</taxon>
        <taxon>rosids</taxon>
        <taxon>malvids</taxon>
        <taxon>Malvales</taxon>
        <taxon>Dipterocarpaceae</taxon>
        <taxon>Rubroshorea</taxon>
    </lineage>
</organism>
<reference evidence="1 2" key="1">
    <citation type="journal article" date="2021" name="Commun. Biol.">
        <title>The genome of Shorea leprosula (Dipterocarpaceae) highlights the ecological relevance of drought in aseasonal tropical rainforests.</title>
        <authorList>
            <person name="Ng K.K.S."/>
            <person name="Kobayashi M.J."/>
            <person name="Fawcett J.A."/>
            <person name="Hatakeyama M."/>
            <person name="Paape T."/>
            <person name="Ng C.H."/>
            <person name="Ang C.C."/>
            <person name="Tnah L.H."/>
            <person name="Lee C.T."/>
            <person name="Nishiyama T."/>
            <person name="Sese J."/>
            <person name="O'Brien M.J."/>
            <person name="Copetti D."/>
            <person name="Mohd Noor M.I."/>
            <person name="Ong R.C."/>
            <person name="Putra M."/>
            <person name="Sireger I.Z."/>
            <person name="Indrioko S."/>
            <person name="Kosugi Y."/>
            <person name="Izuno A."/>
            <person name="Isagi Y."/>
            <person name="Lee S.L."/>
            <person name="Shimizu K.K."/>
        </authorList>
    </citation>
    <scope>NUCLEOTIDE SEQUENCE [LARGE SCALE GENOMIC DNA]</scope>
    <source>
        <strain evidence="1">214</strain>
    </source>
</reference>
<comment type="caution">
    <text evidence="1">The sequence shown here is derived from an EMBL/GenBank/DDBJ whole genome shotgun (WGS) entry which is preliminary data.</text>
</comment>
<dbReference type="EMBL" id="BPVZ01000159">
    <property type="protein sequence ID" value="GKV42554.1"/>
    <property type="molecule type" value="Genomic_DNA"/>
</dbReference>
<proteinExistence type="predicted"/>
<dbReference type="GO" id="GO:0003700">
    <property type="term" value="F:DNA-binding transcription factor activity"/>
    <property type="evidence" value="ECO:0007669"/>
    <property type="project" value="InterPro"/>
</dbReference>
<name>A0AAV5LZR7_9ROSI</name>
<dbReference type="InterPro" id="IPR014855">
    <property type="entry name" value="NOZZLE"/>
</dbReference>
<accession>A0AAV5LZR7</accession>
<dbReference type="Pfam" id="PF08744">
    <property type="entry name" value="NOZZLE"/>
    <property type="match status" value="1"/>
</dbReference>
<evidence type="ECO:0000313" key="1">
    <source>
        <dbReference type="EMBL" id="GKV42554.1"/>
    </source>
</evidence>
<protein>
    <submittedName>
        <fullName evidence="1">Uncharacterized protein</fullName>
    </submittedName>
</protein>
<gene>
    <name evidence="1" type="ORF">SLEP1_g49941</name>
</gene>
<sequence length="289" mass="31674">MGVEKLERLRIQERWKKMTEAATAPQLDQSGAASYGAMYPTVHLAEPSESVPNLLGAASCGVPTINVGVPVGLWGWDMGMKKVQKRTWNGGFNGFGVDHGSDQVLGMVDYPENRAKAEDFGSVLETSKELSSMPNLQECVPEYRCEFCFKKKRLCGDNRRLNEGLNFNQTSHALPMNGGQNLPQQHLENNQNFNGLIDGFSKKEPRSSAAYSSNHNLSKGVDVVAIHRKKGINSSVAVGGGNHVFMEYDFFPRRSTSSKVEEASVTEALSGEASDTNSTFVDLSLKLSY</sequence>